<keyword evidence="1" id="KW-0732">Signal</keyword>
<evidence type="ECO:0000313" key="3">
    <source>
        <dbReference type="EMBL" id="CAF4625538.1"/>
    </source>
</evidence>
<organism evidence="2 4">
    <name type="scientific">Rotaria socialis</name>
    <dbReference type="NCBI Taxonomy" id="392032"/>
    <lineage>
        <taxon>Eukaryota</taxon>
        <taxon>Metazoa</taxon>
        <taxon>Spiralia</taxon>
        <taxon>Gnathifera</taxon>
        <taxon>Rotifera</taxon>
        <taxon>Eurotatoria</taxon>
        <taxon>Bdelloidea</taxon>
        <taxon>Philodinida</taxon>
        <taxon>Philodinidae</taxon>
        <taxon>Rotaria</taxon>
    </lineage>
</organism>
<comment type="caution">
    <text evidence="2">The sequence shown here is derived from an EMBL/GenBank/DDBJ whole genome shotgun (WGS) entry which is preliminary data.</text>
</comment>
<evidence type="ECO:0000256" key="1">
    <source>
        <dbReference type="SAM" id="SignalP"/>
    </source>
</evidence>
<dbReference type="EMBL" id="CAJNYT010000045">
    <property type="protein sequence ID" value="CAF3314996.1"/>
    <property type="molecule type" value="Genomic_DNA"/>
</dbReference>
<proteinExistence type="predicted"/>
<feature type="signal peptide" evidence="1">
    <location>
        <begin position="1"/>
        <end position="19"/>
    </location>
</feature>
<evidence type="ECO:0000313" key="4">
    <source>
        <dbReference type="Proteomes" id="UP000663872"/>
    </source>
</evidence>
<sequence>MYFFLYLIVLAMIFQRGFSVHPGDPFPVDRIKSRLLTSEDLINANEIESPNDRGFGPISDSLTDPFDSANDIDEFMDYAVSTSTKTTQTAQFHKNDFGRSPFPVDRIKSRLLTSEDLINANEIESPNDRGFGPISDSLTDPFDSANDIDEFMDYAVSTSTKATQTAQFHKNDFGRRLSTGKSPLLTTKSTTTITTTTTTTTTTVTTTTSQPYDNMIDKSTTLLQETSTALPVKSFSQKEIGRWRYIDPKTKEARYWYQLEGGRMGVGWKFDRFIFQAYNNSATDTEPVYAFHSEIRAAWTNTIQMDPRPPIIGDDQWVSDGLLFYAYKTPMNSTELQPVSRYWNKLKSGATDATETRVTYLTIKTQDEDIDSRLEWSFDKVLFYVLPIGY</sequence>
<dbReference type="Proteomes" id="UP000663848">
    <property type="component" value="Unassembled WGS sequence"/>
</dbReference>
<accession>A0A817TR21</accession>
<dbReference type="EMBL" id="CAJOBR010001656">
    <property type="protein sequence ID" value="CAF4625538.1"/>
    <property type="molecule type" value="Genomic_DNA"/>
</dbReference>
<dbReference type="AlphaFoldDB" id="A0A817TR21"/>
<protein>
    <submittedName>
        <fullName evidence="2">Uncharacterized protein</fullName>
    </submittedName>
</protein>
<evidence type="ECO:0000313" key="2">
    <source>
        <dbReference type="EMBL" id="CAF3314996.1"/>
    </source>
</evidence>
<feature type="chain" id="PRO_5036232208" evidence="1">
    <location>
        <begin position="20"/>
        <end position="390"/>
    </location>
</feature>
<gene>
    <name evidence="2" type="ORF">GRG538_LOCUS1869</name>
    <name evidence="3" type="ORF">QYT958_LOCUS13140</name>
</gene>
<reference evidence="2" key="1">
    <citation type="submission" date="2021-02" db="EMBL/GenBank/DDBJ databases">
        <authorList>
            <person name="Nowell W R."/>
        </authorList>
    </citation>
    <scope>NUCLEOTIDE SEQUENCE</scope>
</reference>
<dbReference type="Proteomes" id="UP000663872">
    <property type="component" value="Unassembled WGS sequence"/>
</dbReference>
<name>A0A817TR21_9BILA</name>